<evidence type="ECO:0000256" key="1">
    <source>
        <dbReference type="ARBA" id="ARBA00009817"/>
    </source>
</evidence>
<dbReference type="GO" id="GO:0020037">
    <property type="term" value="F:heme binding"/>
    <property type="evidence" value="ECO:0007669"/>
    <property type="project" value="TreeGrafter"/>
</dbReference>
<organism evidence="3 4">
    <name type="scientific">Hippocampus comes</name>
    <name type="common">Tiger tail seahorse</name>
    <dbReference type="NCBI Taxonomy" id="109280"/>
    <lineage>
        <taxon>Eukaryota</taxon>
        <taxon>Metazoa</taxon>
        <taxon>Chordata</taxon>
        <taxon>Craniata</taxon>
        <taxon>Vertebrata</taxon>
        <taxon>Euteleostomi</taxon>
        <taxon>Actinopterygii</taxon>
        <taxon>Neopterygii</taxon>
        <taxon>Teleostei</taxon>
        <taxon>Neoteleostei</taxon>
        <taxon>Acanthomorphata</taxon>
        <taxon>Syngnathiaria</taxon>
        <taxon>Syngnathiformes</taxon>
        <taxon>Syngnathoidei</taxon>
        <taxon>Syngnathidae</taxon>
        <taxon>Hippocampus</taxon>
    </lineage>
</organism>
<dbReference type="Proteomes" id="UP000264820">
    <property type="component" value="Unplaced"/>
</dbReference>
<dbReference type="PANTHER" id="PTHR11220">
    <property type="entry name" value="HEME-BINDING PROTEIN-RELATED"/>
    <property type="match status" value="1"/>
</dbReference>
<dbReference type="Gene3D" id="3.20.80.10">
    <property type="entry name" value="Regulatory factor, effector binding domain"/>
    <property type="match status" value="1"/>
</dbReference>
<feature type="signal peptide" evidence="2">
    <location>
        <begin position="1"/>
        <end position="24"/>
    </location>
</feature>
<dbReference type="InterPro" id="IPR006917">
    <property type="entry name" value="SOUL_heme-bd"/>
</dbReference>
<feature type="chain" id="PRO_5018761496" evidence="2">
    <location>
        <begin position="25"/>
        <end position="202"/>
    </location>
</feature>
<comment type="similarity">
    <text evidence="1">Belongs to the HEBP family.</text>
</comment>
<dbReference type="InterPro" id="IPR011256">
    <property type="entry name" value="Reg_factor_effector_dom_sf"/>
</dbReference>
<dbReference type="OMA" id="HYNEVWV"/>
<sequence length="202" mass="23082">MDSQRMVQFLFALLVLVLGFLCQALSNEGICQTKKTCPEYFLIDTPNKDFETRLYVETLWITTPIKSKQVFEVMAAHNRLKHFCDRQTAQGYPMPDGWPVLITVVKVADTMNANMSWFVPNKTEMAKTSDTDVWLQTRPRGYVYVRAFGGMATFEASKENVEKLQDHLTKAGKSFVANHFSGATYNSSWALNKYNEIWITAP</sequence>
<proteinExistence type="inferred from homology"/>
<dbReference type="Pfam" id="PF04832">
    <property type="entry name" value="SOUL"/>
    <property type="match status" value="1"/>
</dbReference>
<protein>
    <submittedName>
        <fullName evidence="3">Uncharacterized LOC109523106</fullName>
    </submittedName>
</protein>
<dbReference type="RefSeq" id="XP_019737574.1">
    <property type="nucleotide sequence ID" value="XM_019882015.1"/>
</dbReference>
<reference evidence="3" key="2">
    <citation type="submission" date="2025-09" db="UniProtKB">
        <authorList>
            <consortium name="Ensembl"/>
        </authorList>
    </citation>
    <scope>IDENTIFICATION</scope>
</reference>
<reference evidence="3" key="1">
    <citation type="submission" date="2025-08" db="UniProtKB">
        <authorList>
            <consortium name="Ensembl"/>
        </authorList>
    </citation>
    <scope>IDENTIFICATION</scope>
</reference>
<dbReference type="GO" id="GO:0005737">
    <property type="term" value="C:cytoplasm"/>
    <property type="evidence" value="ECO:0007669"/>
    <property type="project" value="TreeGrafter"/>
</dbReference>
<keyword evidence="2" id="KW-0732">Signal</keyword>
<dbReference type="STRING" id="109280.ENSHCOP00000021088"/>
<dbReference type="OrthoDB" id="6424451at2759"/>
<name>A0A3Q2YT17_HIPCM</name>
<dbReference type="SUPFAM" id="SSF55136">
    <property type="entry name" value="Probable bacterial effector-binding domain"/>
    <property type="match status" value="1"/>
</dbReference>
<evidence type="ECO:0000313" key="3">
    <source>
        <dbReference type="Ensembl" id="ENSHCOP00000021088.1"/>
    </source>
</evidence>
<dbReference type="GeneTree" id="ENSGT00940000170402"/>
<dbReference type="KEGG" id="hcq:109523106"/>
<keyword evidence="4" id="KW-1185">Reference proteome</keyword>
<dbReference type="Ensembl" id="ENSHCOT00000004531.1">
    <property type="protein sequence ID" value="ENSHCOP00000021088.1"/>
    <property type="gene ID" value="ENSHCOG00000007647.1"/>
</dbReference>
<dbReference type="PANTHER" id="PTHR11220:SF69">
    <property type="entry name" value="HEME-BINDING PROTEIN 2"/>
    <property type="match status" value="1"/>
</dbReference>
<accession>A0A3Q2YT17</accession>
<evidence type="ECO:0000313" key="4">
    <source>
        <dbReference type="Proteomes" id="UP000264820"/>
    </source>
</evidence>
<dbReference type="AlphaFoldDB" id="A0A3Q2YT17"/>
<evidence type="ECO:0000256" key="2">
    <source>
        <dbReference type="SAM" id="SignalP"/>
    </source>
</evidence>
<dbReference type="GeneID" id="109523106"/>